<reference evidence="2 3" key="1">
    <citation type="submission" date="2022-12" db="EMBL/GenBank/DDBJ databases">
        <title>Chromosome-level genome of Tegillarca granosa.</title>
        <authorList>
            <person name="Kim J."/>
        </authorList>
    </citation>
    <scope>NUCLEOTIDE SEQUENCE [LARGE SCALE GENOMIC DNA]</scope>
    <source>
        <strain evidence="2">Teg-2019</strain>
        <tissue evidence="2">Adductor muscle</tissue>
    </source>
</reference>
<feature type="compositionally biased region" description="Polar residues" evidence="1">
    <location>
        <begin position="69"/>
        <end position="82"/>
    </location>
</feature>
<evidence type="ECO:0000313" key="3">
    <source>
        <dbReference type="Proteomes" id="UP001217089"/>
    </source>
</evidence>
<name>A0ABQ9EG14_TEGGR</name>
<feature type="region of interest" description="Disordered" evidence="1">
    <location>
        <begin position="54"/>
        <end position="131"/>
    </location>
</feature>
<protein>
    <submittedName>
        <fullName evidence="2">Uncharacterized protein</fullName>
    </submittedName>
</protein>
<feature type="region of interest" description="Disordered" evidence="1">
    <location>
        <begin position="222"/>
        <end position="273"/>
    </location>
</feature>
<feature type="region of interest" description="Disordered" evidence="1">
    <location>
        <begin position="356"/>
        <end position="426"/>
    </location>
</feature>
<accession>A0ABQ9EG14</accession>
<feature type="compositionally biased region" description="Acidic residues" evidence="1">
    <location>
        <begin position="401"/>
        <end position="416"/>
    </location>
</feature>
<dbReference type="Proteomes" id="UP001217089">
    <property type="component" value="Unassembled WGS sequence"/>
</dbReference>
<evidence type="ECO:0000256" key="1">
    <source>
        <dbReference type="SAM" id="MobiDB-lite"/>
    </source>
</evidence>
<feature type="compositionally biased region" description="Basic and acidic residues" evidence="1">
    <location>
        <begin position="378"/>
        <end position="388"/>
    </location>
</feature>
<comment type="caution">
    <text evidence="2">The sequence shown here is derived from an EMBL/GenBank/DDBJ whole genome shotgun (WGS) entry which is preliminary data.</text>
</comment>
<sequence>MMETPRNYDIQAAERLFKKVVHPGLNTMRIVDRNGLPLQSPVSQIRPRSFVLSPRGVPTKVPDHAYSGRPTNRYTDISTSDTPELISPERFGRQSASPDSKPISRQYSSSQMSKKRAVSTTPVFNRPVPMTKSASTQRYLSSVPNEKRSLTDNRTRWNTSSQGYRLENEWDNLSKCRALKRSSEIVGHRVDRMYFMSGNSITLQPKYHVNDDELSRLKEIAKTRQTNRPARSSRLGHGGNQKEEEKNKEEKPLGINGLKITTGRKSPLQGWGDGDRQNMEHDRNEIIATESLHNDTIKNNKNDNENVQEHNVPHVTPRDTSHDFDAVGTEITDTDIMFDELQRKEMLKEMQNVIEEEETNENIENNEGAENNDNDIENEPHQRPDGRQSGELINNNGDTNGDGEDFTFVREEDDDENKSNGQAHTE</sequence>
<feature type="compositionally biased region" description="Basic and acidic residues" evidence="1">
    <location>
        <begin position="240"/>
        <end position="252"/>
    </location>
</feature>
<gene>
    <name evidence="2" type="ORF">KUTeg_019182</name>
</gene>
<keyword evidence="3" id="KW-1185">Reference proteome</keyword>
<feature type="compositionally biased region" description="Polar residues" evidence="1">
    <location>
        <begin position="94"/>
        <end position="123"/>
    </location>
</feature>
<organism evidence="2 3">
    <name type="scientific">Tegillarca granosa</name>
    <name type="common">Malaysian cockle</name>
    <name type="synonym">Anadara granosa</name>
    <dbReference type="NCBI Taxonomy" id="220873"/>
    <lineage>
        <taxon>Eukaryota</taxon>
        <taxon>Metazoa</taxon>
        <taxon>Spiralia</taxon>
        <taxon>Lophotrochozoa</taxon>
        <taxon>Mollusca</taxon>
        <taxon>Bivalvia</taxon>
        <taxon>Autobranchia</taxon>
        <taxon>Pteriomorphia</taxon>
        <taxon>Arcoida</taxon>
        <taxon>Arcoidea</taxon>
        <taxon>Arcidae</taxon>
        <taxon>Tegillarca</taxon>
    </lineage>
</organism>
<dbReference type="EMBL" id="JARBDR010000917">
    <property type="protein sequence ID" value="KAJ8302786.1"/>
    <property type="molecule type" value="Genomic_DNA"/>
</dbReference>
<proteinExistence type="predicted"/>
<feature type="region of interest" description="Disordered" evidence="1">
    <location>
        <begin position="296"/>
        <end position="325"/>
    </location>
</feature>
<evidence type="ECO:0000313" key="2">
    <source>
        <dbReference type="EMBL" id="KAJ8302786.1"/>
    </source>
</evidence>